<feature type="compositionally biased region" description="Polar residues" evidence="1">
    <location>
        <begin position="34"/>
        <end position="46"/>
    </location>
</feature>
<reference evidence="4" key="1">
    <citation type="submission" date="2014-11" db="EMBL/GenBank/DDBJ databases">
        <authorList>
            <person name="Otto D Thomas"/>
            <person name="Naeem Raeece"/>
        </authorList>
    </citation>
    <scope>NUCLEOTIDE SEQUENCE</scope>
</reference>
<evidence type="ECO:0000313" key="4">
    <source>
        <dbReference type="EMBL" id="CEM48942.1"/>
    </source>
</evidence>
<evidence type="ECO:0008006" key="5">
    <source>
        <dbReference type="Google" id="ProtNLM"/>
    </source>
</evidence>
<dbReference type="VEuPathDB" id="CryptoDB:Cvel_32793"/>
<protein>
    <recommendedName>
        <fullName evidence="5">Transmembrane protein</fullName>
    </recommendedName>
</protein>
<keyword evidence="2" id="KW-0472">Membrane</keyword>
<dbReference type="AlphaFoldDB" id="A0A0G4HWR7"/>
<evidence type="ECO:0000256" key="2">
    <source>
        <dbReference type="SAM" id="Phobius"/>
    </source>
</evidence>
<keyword evidence="2" id="KW-0812">Transmembrane</keyword>
<accession>A0A0G4HWR7</accession>
<evidence type="ECO:0000256" key="1">
    <source>
        <dbReference type="SAM" id="MobiDB-lite"/>
    </source>
</evidence>
<feature type="transmembrane region" description="Helical" evidence="2">
    <location>
        <begin position="73"/>
        <end position="93"/>
    </location>
</feature>
<feature type="region of interest" description="Disordered" evidence="1">
    <location>
        <begin position="25"/>
        <end position="46"/>
    </location>
</feature>
<keyword evidence="3" id="KW-0732">Signal</keyword>
<dbReference type="EMBL" id="CDMZ01004194">
    <property type="protein sequence ID" value="CEM48942.1"/>
    <property type="molecule type" value="Genomic_DNA"/>
</dbReference>
<name>A0A0G4HWR7_9ALVE</name>
<sequence length="117" mass="12450">MMKSRSIVCLLAFVAVTLLGTAQSAPGRVRRPGATQTGSLRRLPASSQSTVAFAFKKKAPPPPPKKSTNLPKAAILFTIGVVVGFIFPSTVGLEASPEESTRQREVVKAWLEAVEES</sequence>
<feature type="signal peptide" evidence="3">
    <location>
        <begin position="1"/>
        <end position="24"/>
    </location>
</feature>
<organism evidence="4">
    <name type="scientific">Chromera velia CCMP2878</name>
    <dbReference type="NCBI Taxonomy" id="1169474"/>
    <lineage>
        <taxon>Eukaryota</taxon>
        <taxon>Sar</taxon>
        <taxon>Alveolata</taxon>
        <taxon>Colpodellida</taxon>
        <taxon>Chromeraceae</taxon>
        <taxon>Chromera</taxon>
    </lineage>
</organism>
<gene>
    <name evidence="4" type="ORF">Cvel_32793</name>
</gene>
<proteinExistence type="predicted"/>
<evidence type="ECO:0000256" key="3">
    <source>
        <dbReference type="SAM" id="SignalP"/>
    </source>
</evidence>
<keyword evidence="2" id="KW-1133">Transmembrane helix</keyword>
<feature type="chain" id="PRO_5005192055" description="Transmembrane protein" evidence="3">
    <location>
        <begin position="25"/>
        <end position="117"/>
    </location>
</feature>